<dbReference type="Proteomes" id="UP000001299">
    <property type="component" value="Chromosome 1"/>
</dbReference>
<evidence type="ECO:0000313" key="2">
    <source>
        <dbReference type="Proteomes" id="UP000001299"/>
    </source>
</evidence>
<name>E0RY14_BUTPB</name>
<evidence type="ECO:0000313" key="1">
    <source>
        <dbReference type="EMBL" id="ADL34969.1"/>
    </source>
</evidence>
<dbReference type="eggNOG" id="COG1020">
    <property type="taxonomic scope" value="Bacteria"/>
</dbReference>
<dbReference type="AlphaFoldDB" id="E0RY14"/>
<keyword evidence="2" id="KW-1185">Reference proteome</keyword>
<dbReference type="EMBL" id="CP001810">
    <property type="protein sequence ID" value="ADL34969.1"/>
    <property type="molecule type" value="Genomic_DNA"/>
</dbReference>
<dbReference type="STRING" id="515622.bpr_I2236"/>
<organism evidence="1 2">
    <name type="scientific">Butyrivibrio proteoclasticus (strain ATCC 51982 / DSM 14932 / B316)</name>
    <name type="common">Clostridium proteoclasticum</name>
    <dbReference type="NCBI Taxonomy" id="515622"/>
    <lineage>
        <taxon>Bacteria</taxon>
        <taxon>Bacillati</taxon>
        <taxon>Bacillota</taxon>
        <taxon>Clostridia</taxon>
        <taxon>Lachnospirales</taxon>
        <taxon>Lachnospiraceae</taxon>
        <taxon>Butyrivibrio</taxon>
    </lineage>
</organism>
<dbReference type="HOGENOM" id="CLU_2407712_0_0_9"/>
<accession>E0RY14</accession>
<protein>
    <submittedName>
        <fullName evidence="1">Uncharacterized protein</fullName>
    </submittedName>
</protein>
<gene>
    <name evidence="1" type="ordered locus">bpr_I2236</name>
</gene>
<sequence>MLVLSCYFNMDPELLDAIAISTLGGFESKAGRFVGSKMFGYEKRDGHCITNLGRVESRVISEGIFIPPASPANRKAWGVLTINKKMRICSIQ</sequence>
<dbReference type="RefSeq" id="WP_013281622.1">
    <property type="nucleotide sequence ID" value="NC_014387.1"/>
</dbReference>
<reference evidence="1 2" key="1">
    <citation type="journal article" date="2010" name="PLoS ONE">
        <title>The glycobiome of the rumen bacterium Butyrivibrio proteoclasticus B316(T) highlights adaptation to a polysaccharide-rich environment.</title>
        <authorList>
            <person name="Kelly W.J."/>
            <person name="Leahy S.C."/>
            <person name="Altermann E."/>
            <person name="Yeoman C.J."/>
            <person name="Dunne J.C."/>
            <person name="Kong Z."/>
            <person name="Pacheco D.M."/>
            <person name="Li D."/>
            <person name="Noel S.J."/>
            <person name="Moon C.D."/>
            <person name="Cookson A.L."/>
            <person name="Attwood G.T."/>
        </authorList>
    </citation>
    <scope>NUCLEOTIDE SEQUENCE [LARGE SCALE GENOMIC DNA]</scope>
    <source>
        <strain evidence="2">ATCC 51982 / DSM 14932 / B316</strain>
    </source>
</reference>
<proteinExistence type="predicted"/>
<dbReference type="KEGG" id="bpb:bpr_I2236"/>